<dbReference type="EMBL" id="FOGL01000012">
    <property type="protein sequence ID" value="SER88915.1"/>
    <property type="molecule type" value="Genomic_DNA"/>
</dbReference>
<reference evidence="2 3" key="1">
    <citation type="submission" date="2016-10" db="EMBL/GenBank/DDBJ databases">
        <authorList>
            <person name="de Groot N.N."/>
        </authorList>
    </citation>
    <scope>NUCLEOTIDE SEQUENCE [LARGE SCALE GENOMIC DNA]</scope>
    <source>
        <strain evidence="2 3">CGMCC 1.7727</strain>
    </source>
</reference>
<evidence type="ECO:0000313" key="2">
    <source>
        <dbReference type="EMBL" id="SER88915.1"/>
    </source>
</evidence>
<organism evidence="2 3">
    <name type="scientific">Gracilibacillus ureilyticus</name>
    <dbReference type="NCBI Taxonomy" id="531814"/>
    <lineage>
        <taxon>Bacteria</taxon>
        <taxon>Bacillati</taxon>
        <taxon>Bacillota</taxon>
        <taxon>Bacilli</taxon>
        <taxon>Bacillales</taxon>
        <taxon>Bacillaceae</taxon>
        <taxon>Gracilibacillus</taxon>
    </lineage>
</organism>
<name>A0A1H9SVI7_9BACI</name>
<dbReference type="Proteomes" id="UP000199687">
    <property type="component" value="Unassembled WGS sequence"/>
</dbReference>
<feature type="transmembrane region" description="Helical" evidence="1">
    <location>
        <begin position="34"/>
        <end position="53"/>
    </location>
</feature>
<evidence type="ECO:0000313" key="3">
    <source>
        <dbReference type="Proteomes" id="UP000199687"/>
    </source>
</evidence>
<proteinExistence type="predicted"/>
<sequence>MKQKATISDIETSLFIIALAALFFGWKIQSAPLMYSSFLFISVILLLEAVQAYLKKDQYSFSQQTLRAAGIILITAFFIFK</sequence>
<feature type="transmembrane region" description="Helical" evidence="1">
    <location>
        <begin position="12"/>
        <end position="28"/>
    </location>
</feature>
<keyword evidence="1" id="KW-0472">Membrane</keyword>
<dbReference type="AlphaFoldDB" id="A0A1H9SVI7"/>
<dbReference type="OrthoDB" id="9924708at2"/>
<protein>
    <submittedName>
        <fullName evidence="2">Uncharacterized protein</fullName>
    </submittedName>
</protein>
<keyword evidence="1" id="KW-1133">Transmembrane helix</keyword>
<keyword evidence="3" id="KW-1185">Reference proteome</keyword>
<keyword evidence="1" id="KW-0812">Transmembrane</keyword>
<feature type="transmembrane region" description="Helical" evidence="1">
    <location>
        <begin position="65"/>
        <end position="80"/>
    </location>
</feature>
<evidence type="ECO:0000256" key="1">
    <source>
        <dbReference type="SAM" id="Phobius"/>
    </source>
</evidence>
<dbReference type="RefSeq" id="WP_089741455.1">
    <property type="nucleotide sequence ID" value="NZ_FOGL01000012.1"/>
</dbReference>
<accession>A0A1H9SVI7</accession>
<gene>
    <name evidence="2" type="ORF">SAMN04487944_11221</name>
</gene>